<accession>A0ABP0PUD6</accession>
<dbReference type="Proteomes" id="UP001642484">
    <property type="component" value="Unassembled WGS sequence"/>
</dbReference>
<dbReference type="EMBL" id="CAXAMN010023606">
    <property type="protein sequence ID" value="CAK9078998.1"/>
    <property type="molecule type" value="Genomic_DNA"/>
</dbReference>
<evidence type="ECO:0000313" key="2">
    <source>
        <dbReference type="EMBL" id="CAK9078998.1"/>
    </source>
</evidence>
<feature type="region of interest" description="Disordered" evidence="1">
    <location>
        <begin position="227"/>
        <end position="272"/>
    </location>
</feature>
<feature type="compositionally biased region" description="Acidic residues" evidence="1">
    <location>
        <begin position="9"/>
        <end position="18"/>
    </location>
</feature>
<sequence>SGSSGTSLSDDESSDDEEAPAKVGVISLDTSMLESLHALGSLEEKNVMKALDNAYVLARKRGCNLPKESVRNWHELMPHVASLKNAYRDRPPPRRRREDDDEEEPAEMKFFREKVMEWLLRRQYPEDSAKLADLEMWWYTTTARELGHVTSEKQSPSAIDFLATMQEAVQLEKRLASKTSSSKALKDLLNSSIAQYNKLVTKKEHRIDGRKKIMVYNLLRAPTGFHQTKTEKVEKSEGDVKMESKEEDSSMDSDADEDEEGDGEIKEDAEVRDGSVYGKRDGYLAGLAVTSSTKNNIFKNTKGWKSGAIHGVEMLPRGSMQKPPEVAGGTSIIHTSLESFLPKTVATVVLIDCHAYDAWPGLATLEAASQGTRMICGTICLDIGSEAITKKLASRIYEDARSGALELPNFPQFAPLVAAMKDDVKATSHREYHVCVQRQSALAILESYASKFMDSSVTKDEAVAAIEAHNEKYNPDGEFWVETARTGSGVL</sequence>
<reference evidence="2 3" key="1">
    <citation type="submission" date="2024-02" db="EMBL/GenBank/DDBJ databases">
        <authorList>
            <person name="Chen Y."/>
            <person name="Shah S."/>
            <person name="Dougan E. K."/>
            <person name="Thang M."/>
            <person name="Chan C."/>
        </authorList>
    </citation>
    <scope>NUCLEOTIDE SEQUENCE [LARGE SCALE GENOMIC DNA]</scope>
</reference>
<feature type="compositionally biased region" description="Basic and acidic residues" evidence="1">
    <location>
        <begin position="263"/>
        <end position="272"/>
    </location>
</feature>
<proteinExistence type="predicted"/>
<feature type="compositionally biased region" description="Basic and acidic residues" evidence="1">
    <location>
        <begin position="228"/>
        <end position="248"/>
    </location>
</feature>
<feature type="region of interest" description="Disordered" evidence="1">
    <location>
        <begin position="1"/>
        <end position="23"/>
    </location>
</feature>
<comment type="caution">
    <text evidence="2">The sequence shown here is derived from an EMBL/GenBank/DDBJ whole genome shotgun (WGS) entry which is preliminary data.</text>
</comment>
<feature type="non-terminal residue" evidence="2">
    <location>
        <position position="1"/>
    </location>
</feature>
<feature type="region of interest" description="Disordered" evidence="1">
    <location>
        <begin position="84"/>
        <end position="105"/>
    </location>
</feature>
<name>A0ABP0PUD6_9DINO</name>
<keyword evidence="3" id="KW-1185">Reference proteome</keyword>
<evidence type="ECO:0000313" key="3">
    <source>
        <dbReference type="Proteomes" id="UP001642484"/>
    </source>
</evidence>
<organism evidence="2 3">
    <name type="scientific">Durusdinium trenchii</name>
    <dbReference type="NCBI Taxonomy" id="1381693"/>
    <lineage>
        <taxon>Eukaryota</taxon>
        <taxon>Sar</taxon>
        <taxon>Alveolata</taxon>
        <taxon>Dinophyceae</taxon>
        <taxon>Suessiales</taxon>
        <taxon>Symbiodiniaceae</taxon>
        <taxon>Durusdinium</taxon>
    </lineage>
</organism>
<protein>
    <submittedName>
        <fullName evidence="2">Uncharacterized protein</fullName>
    </submittedName>
</protein>
<feature type="compositionally biased region" description="Acidic residues" evidence="1">
    <location>
        <begin position="249"/>
        <end position="262"/>
    </location>
</feature>
<gene>
    <name evidence="2" type="ORF">CCMP2556_LOCUS38930</name>
</gene>
<evidence type="ECO:0000256" key="1">
    <source>
        <dbReference type="SAM" id="MobiDB-lite"/>
    </source>
</evidence>
<feature type="compositionally biased region" description="Basic and acidic residues" evidence="1">
    <location>
        <begin position="86"/>
        <end position="98"/>
    </location>
</feature>